<dbReference type="Proteomes" id="UP000824540">
    <property type="component" value="Unassembled WGS sequence"/>
</dbReference>
<name>A0A8T2PDR5_9TELE</name>
<organism evidence="2 3">
    <name type="scientific">Albula glossodonta</name>
    <name type="common">roundjaw bonefish</name>
    <dbReference type="NCBI Taxonomy" id="121402"/>
    <lineage>
        <taxon>Eukaryota</taxon>
        <taxon>Metazoa</taxon>
        <taxon>Chordata</taxon>
        <taxon>Craniata</taxon>
        <taxon>Vertebrata</taxon>
        <taxon>Euteleostomi</taxon>
        <taxon>Actinopterygii</taxon>
        <taxon>Neopterygii</taxon>
        <taxon>Teleostei</taxon>
        <taxon>Albuliformes</taxon>
        <taxon>Albulidae</taxon>
        <taxon>Albula</taxon>
    </lineage>
</organism>
<comment type="caution">
    <text evidence="2">The sequence shown here is derived from an EMBL/GenBank/DDBJ whole genome shotgun (WGS) entry which is preliminary data.</text>
</comment>
<feature type="signal peptide" evidence="1">
    <location>
        <begin position="1"/>
        <end position="17"/>
    </location>
</feature>
<reference evidence="2" key="1">
    <citation type="thesis" date="2021" institute="BYU ScholarsArchive" country="Provo, UT, USA">
        <title>Applications of and Algorithms for Genome Assembly and Genomic Analyses with an Emphasis on Marine Teleosts.</title>
        <authorList>
            <person name="Pickett B.D."/>
        </authorList>
    </citation>
    <scope>NUCLEOTIDE SEQUENCE</scope>
    <source>
        <strain evidence="2">HI-2016</strain>
    </source>
</reference>
<keyword evidence="1" id="KW-0732">Signal</keyword>
<protein>
    <submittedName>
        <fullName evidence="2">Uncharacterized protein</fullName>
    </submittedName>
</protein>
<feature type="chain" id="PRO_5035738419" evidence="1">
    <location>
        <begin position="18"/>
        <end position="140"/>
    </location>
</feature>
<evidence type="ECO:0000313" key="2">
    <source>
        <dbReference type="EMBL" id="KAG9346887.1"/>
    </source>
</evidence>
<keyword evidence="3" id="KW-1185">Reference proteome</keyword>
<proteinExistence type="predicted"/>
<evidence type="ECO:0000256" key="1">
    <source>
        <dbReference type="SAM" id="SignalP"/>
    </source>
</evidence>
<evidence type="ECO:0000313" key="3">
    <source>
        <dbReference type="Proteomes" id="UP000824540"/>
    </source>
</evidence>
<gene>
    <name evidence="2" type="ORF">JZ751_005814</name>
</gene>
<dbReference type="AlphaFoldDB" id="A0A8T2PDR5"/>
<accession>A0A8T2PDR5</accession>
<dbReference type="EMBL" id="JAFBMS010000014">
    <property type="protein sequence ID" value="KAG9346887.1"/>
    <property type="molecule type" value="Genomic_DNA"/>
</dbReference>
<sequence>MQFLFALNVLICSEVDGGSLGLGWLPSPSSLSPEEAWSPCPAPALWSGPNLYVSVMQLSTEKYVVGKTLSGVPSLSLADRSFLSWSEEPDFELLSDDSLGSGRLWIGTLGGGKGLVWEGSWWSLVLNPPWSEFEPPPRCV</sequence>